<keyword evidence="2" id="KW-1185">Reference proteome</keyword>
<organism evidence="1 2">
    <name type="scientific">Pichia sorbitophila (strain ATCC MYA-4447 / BCRC 22081 / CBS 7064 / NBRC 10061 / NRRL Y-12695)</name>
    <name type="common">Hybrid yeast</name>
    <dbReference type="NCBI Taxonomy" id="559304"/>
    <lineage>
        <taxon>Eukaryota</taxon>
        <taxon>Fungi</taxon>
        <taxon>Dikarya</taxon>
        <taxon>Ascomycota</taxon>
        <taxon>Saccharomycotina</taxon>
        <taxon>Pichiomycetes</taxon>
        <taxon>Debaryomycetaceae</taxon>
        <taxon>Millerozyma</taxon>
    </lineage>
</organism>
<name>G8Y0Y2_PICSO</name>
<dbReference type="AlphaFoldDB" id="G8Y0Y2"/>
<sequence length="89" mass="10301">MRRKKSGPLDAIRMTLWKSTYRQVERPTLSKTNVATFVMGLKNAPKKSSMKRLRIPMHGTAAPTYNQTVVYASSYQRYSYEYTSSAFLR</sequence>
<evidence type="ECO:0000313" key="1">
    <source>
        <dbReference type="EMBL" id="CCE86485.1"/>
    </source>
</evidence>
<dbReference type="HOGENOM" id="CLU_2455501_0_0_1"/>
<evidence type="ECO:0000313" key="2">
    <source>
        <dbReference type="Proteomes" id="UP000005222"/>
    </source>
</evidence>
<reference evidence="1 2" key="1">
    <citation type="journal article" date="2012" name="G3 (Bethesda)">
        <title>Pichia sorbitophila, an interspecies yeast hybrid reveals early steps of genome resolution following polyploidization.</title>
        <authorList>
            <person name="Leh Louis V."/>
            <person name="Despons L."/>
            <person name="Friedrich A."/>
            <person name="Martin T."/>
            <person name="Durrens P."/>
            <person name="Casaregola S."/>
            <person name="Neuveglise C."/>
            <person name="Fairhead C."/>
            <person name="Marck C."/>
            <person name="Cruz J.A."/>
            <person name="Straub M.L."/>
            <person name="Kugler V."/>
            <person name="Sacerdot C."/>
            <person name="Uzunov Z."/>
            <person name="Thierry A."/>
            <person name="Weiss S."/>
            <person name="Bleykasten C."/>
            <person name="De Montigny J."/>
            <person name="Jacques N."/>
            <person name="Jung P."/>
            <person name="Lemaire M."/>
            <person name="Mallet S."/>
            <person name="Morel G."/>
            <person name="Richard G.F."/>
            <person name="Sarkar A."/>
            <person name="Savel G."/>
            <person name="Schacherer J."/>
            <person name="Seret M.L."/>
            <person name="Talla E."/>
            <person name="Samson G."/>
            <person name="Jubin C."/>
            <person name="Poulain J."/>
            <person name="Vacherie B."/>
            <person name="Barbe V."/>
            <person name="Pelletier E."/>
            <person name="Sherman D.J."/>
            <person name="Westhof E."/>
            <person name="Weissenbach J."/>
            <person name="Baret P.V."/>
            <person name="Wincker P."/>
            <person name="Gaillardin C."/>
            <person name="Dujon B."/>
            <person name="Souciet J.L."/>
        </authorList>
    </citation>
    <scope>NUCLEOTIDE SEQUENCE [LARGE SCALE GENOMIC DNA]</scope>
    <source>
        <strain evidence="2">ATCC MYA-4447 / BCRC 22081 / CBS 7064 / NBRC 10061 / NRRL Y-12695</strain>
    </source>
</reference>
<dbReference type="Proteomes" id="UP000005222">
    <property type="component" value="Chromosome N"/>
</dbReference>
<protein>
    <submittedName>
        <fullName evidence="1">Piso0_004978 protein</fullName>
    </submittedName>
</protein>
<proteinExistence type="predicted"/>
<dbReference type="InParanoid" id="G8Y0Y2"/>
<gene>
    <name evidence="1" type="primary">Piso0_004978</name>
    <name evidence="1" type="ORF">GNLVRS01_PISO0N05227g</name>
</gene>
<dbReference type="EMBL" id="FO082046">
    <property type="protein sequence ID" value="CCE86485.1"/>
    <property type="molecule type" value="Genomic_DNA"/>
</dbReference>
<accession>G8Y0Y2</accession>